<evidence type="ECO:0000259" key="1">
    <source>
        <dbReference type="Pfam" id="PF13682"/>
    </source>
</evidence>
<dbReference type="EMBL" id="CP060790">
    <property type="protein sequence ID" value="QNP58983.1"/>
    <property type="molecule type" value="Genomic_DNA"/>
</dbReference>
<accession>A0A7H0HEL7</accession>
<gene>
    <name evidence="2" type="ORF">H9L24_19115</name>
</gene>
<dbReference type="Proteomes" id="UP000516057">
    <property type="component" value="Chromosome"/>
</dbReference>
<protein>
    <submittedName>
        <fullName evidence="2">CZB domain-containing protein</fullName>
    </submittedName>
</protein>
<evidence type="ECO:0000313" key="3">
    <source>
        <dbReference type="Proteomes" id="UP000516057"/>
    </source>
</evidence>
<name>A0A7H0HEL7_9BURK</name>
<dbReference type="KEGG" id="amon:H9L24_19115"/>
<dbReference type="InterPro" id="IPR025991">
    <property type="entry name" value="Chemoreceptor_zinc-bind_dom"/>
</dbReference>
<keyword evidence="3" id="KW-1185">Reference proteome</keyword>
<dbReference type="Pfam" id="PF13682">
    <property type="entry name" value="CZB"/>
    <property type="match status" value="1"/>
</dbReference>
<feature type="domain" description="Chemoreceptor zinc-binding" evidence="1">
    <location>
        <begin position="55"/>
        <end position="120"/>
    </location>
</feature>
<organism evidence="2 3">
    <name type="scientific">Paenacidovorax monticola</name>
    <dbReference type="NCBI Taxonomy" id="1926868"/>
    <lineage>
        <taxon>Bacteria</taxon>
        <taxon>Pseudomonadati</taxon>
        <taxon>Pseudomonadota</taxon>
        <taxon>Betaproteobacteria</taxon>
        <taxon>Burkholderiales</taxon>
        <taxon>Comamonadaceae</taxon>
        <taxon>Paenacidovorax</taxon>
    </lineage>
</organism>
<dbReference type="AlphaFoldDB" id="A0A7H0HEL7"/>
<reference evidence="2 3" key="1">
    <citation type="submission" date="2020-08" db="EMBL/GenBank/DDBJ databases">
        <title>Genome sequence of Acidovorax monticola KACC 19171T.</title>
        <authorList>
            <person name="Hyun D.-W."/>
            <person name="Bae J.-W."/>
        </authorList>
    </citation>
    <scope>NUCLEOTIDE SEQUENCE [LARGE SCALE GENOMIC DNA]</scope>
    <source>
        <strain evidence="2 3">KACC 19171</strain>
    </source>
</reference>
<proteinExistence type="predicted"/>
<evidence type="ECO:0000313" key="2">
    <source>
        <dbReference type="EMBL" id="QNP58983.1"/>
    </source>
</evidence>
<dbReference type="RefSeq" id="WP_187735968.1">
    <property type="nucleotide sequence ID" value="NZ_CP060790.1"/>
</dbReference>
<dbReference type="Gene3D" id="1.20.120.30">
    <property type="entry name" value="Aspartate receptor, ligand-binding domain"/>
    <property type="match status" value="1"/>
</dbReference>
<sequence>MGFFSRLFQPRPDGQPVADDWTSLPDSQASELVVMGDEAAKLLAEFDIDTAIASHERWVPWLSQVLQGARDEQLRPEIIRDDSCSELGQWLHGNGRIALGHFPAYDMLLRRHRYFHQQAAMMVLHAEAGESQLAEQAFKGCQHASRQVVLLLKELKRGLGGRSARSRTPASPVGSR</sequence>